<accession>A0A9P0B016</accession>
<evidence type="ECO:0008006" key="4">
    <source>
        <dbReference type="Google" id="ProtNLM"/>
    </source>
</evidence>
<dbReference type="AlphaFoldDB" id="A0A9P0B016"/>
<feature type="region of interest" description="Disordered" evidence="1">
    <location>
        <begin position="1089"/>
        <end position="1111"/>
    </location>
</feature>
<evidence type="ECO:0000313" key="2">
    <source>
        <dbReference type="EMBL" id="CAH0552611.1"/>
    </source>
</evidence>
<feature type="region of interest" description="Disordered" evidence="1">
    <location>
        <begin position="691"/>
        <end position="733"/>
    </location>
</feature>
<feature type="compositionally biased region" description="Basic and acidic residues" evidence="1">
    <location>
        <begin position="924"/>
        <end position="940"/>
    </location>
</feature>
<dbReference type="EMBL" id="OV121134">
    <property type="protein sequence ID" value="CAH0552611.1"/>
    <property type="molecule type" value="Genomic_DNA"/>
</dbReference>
<proteinExistence type="predicted"/>
<keyword evidence="3" id="KW-1185">Reference proteome</keyword>
<dbReference type="Proteomes" id="UP001154078">
    <property type="component" value="Chromosome 3"/>
</dbReference>
<dbReference type="PANTHER" id="PTHR33053">
    <property type="entry name" value="PROTEIN, PUTATIVE-RELATED"/>
    <property type="match status" value="1"/>
</dbReference>
<sequence length="1125" mass="128085">MKVRPVKHECPKWRPSKNRLQITRDYRRKRLAAFKQNTAKENAQSPHKKIKNVAQANRDKTLLPVKGIEINPLLNSDVNDISIDRLEGISELPTFSHQETNIHQISSNYIKSKESYQNFLAKEMLKAKMSHVQVKCVLRIMRMHECLKYLPADSRTLLGTPRVSPNIYLVLPGEYLHIGVEKALKISLSSYEVDNISETLLVDIHLDGAQVHKVGTEKIWPIQCRISNLPKSQPEPIGIYKGNHNPESSEDYFKFLIQDINEIEEKGGIVFKDKLFSVKLRCLIADAPARAFILNHAGHNSLVPCSKCKIVGKRVGYYTVLKGTNHPPRTHDEYTSRVDQNHHHLGTSPISKLPFNMVESVVFDYMHLACLGIMKKLLETWVLGKYTKITHLTENEKKIVNKRLEAISTFCPKEFSHRPKTLTKFSTLFKATDYRQIALYSGPVIFKGILKNFAYQHFLLFHVAMRILVSSNSNKILQNFAETISKFFVTNCEEIYGPIFLSYNIHGFLHLTDDVRRFGPLDSFSAFPYENKMRYFTSMCRRPGVTLEQMANRRAEHENHNVNFAEKLTKATFIELKSRHSAGPVPESFNEYCQYKTLITQSYHFDCTKRNRCCILNDSTICLIYNILVKNSEYLLVVKTFKNICDFFDVGFPSSSFGVYLCGDITEDLSVISFTSVVGKCFLMPILDNNSRDSESEDSEADDLTINGRTREITKPERYATTEEESMPLKRKKKRILSDETLLKNSTNMMRSIKEIAKQQFPQNICPPSIGIPISLPEKSLNSAIAIAHPSLGPPPFPFSNIASSSCISMSSETSLTSARVNAHPYLGPPPLPLSNIAATTSSLSPSETSLTSAGLNAHPYLGPPPLPLNNIVATTSPLSPAFNFTDINNLLAPTDVTFASLSHDPSTFAEEQIIQIHALGNENSKRDERTENSDEHSEHIRNDKVVLNYLKREFRKIHVRMDSFERLLSRQMRRDMPRKPSILPFKSIENIINFTDQHDQFQSVIDYGAFIGGDTLKDQIHNLFKEFICDELCTQFTWWGDEQGIHPLYNSGIVRAIFGAVCTNKNFSPPTRVELQREVTASLKVAKQRHRNAAKRRDPTANDNDNEDSIRRRRIEADNLYNIN</sequence>
<evidence type="ECO:0000313" key="3">
    <source>
        <dbReference type="Proteomes" id="UP001154078"/>
    </source>
</evidence>
<organism evidence="2 3">
    <name type="scientific">Brassicogethes aeneus</name>
    <name type="common">Rape pollen beetle</name>
    <name type="synonym">Meligethes aeneus</name>
    <dbReference type="NCBI Taxonomy" id="1431903"/>
    <lineage>
        <taxon>Eukaryota</taxon>
        <taxon>Metazoa</taxon>
        <taxon>Ecdysozoa</taxon>
        <taxon>Arthropoda</taxon>
        <taxon>Hexapoda</taxon>
        <taxon>Insecta</taxon>
        <taxon>Pterygota</taxon>
        <taxon>Neoptera</taxon>
        <taxon>Endopterygota</taxon>
        <taxon>Coleoptera</taxon>
        <taxon>Polyphaga</taxon>
        <taxon>Cucujiformia</taxon>
        <taxon>Nitidulidae</taxon>
        <taxon>Meligethinae</taxon>
        <taxon>Brassicogethes</taxon>
    </lineage>
</organism>
<name>A0A9P0B016_BRAAE</name>
<protein>
    <recommendedName>
        <fullName evidence="4">DUF4806 domain-containing protein</fullName>
    </recommendedName>
</protein>
<reference evidence="2" key="1">
    <citation type="submission" date="2021-12" db="EMBL/GenBank/DDBJ databases">
        <authorList>
            <person name="King R."/>
        </authorList>
    </citation>
    <scope>NUCLEOTIDE SEQUENCE</scope>
</reference>
<dbReference type="OrthoDB" id="8191915at2759"/>
<evidence type="ECO:0000256" key="1">
    <source>
        <dbReference type="SAM" id="MobiDB-lite"/>
    </source>
</evidence>
<feature type="compositionally biased region" description="Basic and acidic residues" evidence="1">
    <location>
        <begin position="709"/>
        <end position="721"/>
    </location>
</feature>
<feature type="region of interest" description="Disordered" evidence="1">
    <location>
        <begin position="920"/>
        <end position="940"/>
    </location>
</feature>
<gene>
    <name evidence="2" type="ORF">MELIAE_LOCUS4796</name>
</gene>